<organism evidence="1 2">
    <name type="scientific">Pseudomonas cedrina</name>
    <dbReference type="NCBI Taxonomy" id="651740"/>
    <lineage>
        <taxon>Bacteria</taxon>
        <taxon>Pseudomonadati</taxon>
        <taxon>Pseudomonadota</taxon>
        <taxon>Gammaproteobacteria</taxon>
        <taxon>Pseudomonadales</taxon>
        <taxon>Pseudomonadaceae</taxon>
        <taxon>Pseudomonas</taxon>
    </lineage>
</organism>
<accession>A0A2S9DMG8</accession>
<protein>
    <submittedName>
        <fullName evidence="1">Uncharacterized protein</fullName>
    </submittedName>
</protein>
<reference evidence="1 2" key="1">
    <citation type="submission" date="2017-09" db="EMBL/GenBank/DDBJ databases">
        <title>Genomic, metabolic, and phenotypic characteristics of bacterial isolates from the natural microbiome of the model nematode Caenorhabditis elegans.</title>
        <authorList>
            <person name="Zimmermann J."/>
            <person name="Obeng N."/>
            <person name="Yang W."/>
            <person name="Obeng O."/>
            <person name="Kissoyan K."/>
            <person name="Pees B."/>
            <person name="Dirksen P."/>
            <person name="Hoppner M."/>
            <person name="Franke A."/>
            <person name="Rosenstiel P."/>
            <person name="Leippe M."/>
            <person name="Dierking K."/>
            <person name="Kaleta C."/>
            <person name="Schulenburg H."/>
        </authorList>
    </citation>
    <scope>NUCLEOTIDE SEQUENCE [LARGE SCALE GENOMIC DNA]</scope>
    <source>
        <strain evidence="1 2">MYb184</strain>
    </source>
</reference>
<dbReference type="AlphaFoldDB" id="A0A2S9DMG8"/>
<dbReference type="Proteomes" id="UP000239458">
    <property type="component" value="Unassembled WGS sequence"/>
</dbReference>
<proteinExistence type="predicted"/>
<evidence type="ECO:0000313" key="2">
    <source>
        <dbReference type="Proteomes" id="UP000239458"/>
    </source>
</evidence>
<comment type="caution">
    <text evidence="1">The sequence shown here is derived from an EMBL/GenBank/DDBJ whole genome shotgun (WGS) entry which is preliminary data.</text>
</comment>
<name>A0A2S9DMG8_PSECE</name>
<gene>
    <name evidence="1" type="ORF">CQ006_17110</name>
</gene>
<evidence type="ECO:0000313" key="1">
    <source>
        <dbReference type="EMBL" id="PRC01546.1"/>
    </source>
</evidence>
<dbReference type="EMBL" id="PCQE01000028">
    <property type="protein sequence ID" value="PRC01546.1"/>
    <property type="molecule type" value="Genomic_DNA"/>
</dbReference>
<sequence length="85" mass="9604">MSAEAMTDPLLELAQQTLRPLRAVVTPMRVSRGGRHLRTTKYRPILVLPGLEINMGSILAIERTRSSSLVSDFDVDLGRWKVRRC</sequence>